<dbReference type="Proteomes" id="UP000266841">
    <property type="component" value="Unassembled WGS sequence"/>
</dbReference>
<feature type="region of interest" description="Disordered" evidence="2">
    <location>
        <begin position="67"/>
        <end position="92"/>
    </location>
</feature>
<dbReference type="PANTHER" id="PTHR47939:SF5">
    <property type="entry name" value="PENTACOTRIPEPTIDE-REPEAT REGION OF PRORP DOMAIN-CONTAINING PROTEIN"/>
    <property type="match status" value="1"/>
</dbReference>
<comment type="caution">
    <text evidence="3">The sequence shown here is derived from an EMBL/GenBank/DDBJ whole genome shotgun (WGS) entry which is preliminary data.</text>
</comment>
<keyword evidence="4" id="KW-1185">Reference proteome</keyword>
<proteinExistence type="predicted"/>
<feature type="compositionally biased region" description="Polar residues" evidence="2">
    <location>
        <begin position="68"/>
        <end position="88"/>
    </location>
</feature>
<dbReference type="OMA" id="NIFQHEA"/>
<evidence type="ECO:0000313" key="4">
    <source>
        <dbReference type="Proteomes" id="UP000266841"/>
    </source>
</evidence>
<dbReference type="PROSITE" id="PS51375">
    <property type="entry name" value="PPR"/>
    <property type="match status" value="1"/>
</dbReference>
<feature type="region of interest" description="Disordered" evidence="2">
    <location>
        <begin position="11"/>
        <end position="31"/>
    </location>
</feature>
<feature type="region of interest" description="Disordered" evidence="2">
    <location>
        <begin position="410"/>
        <end position="432"/>
    </location>
</feature>
<dbReference type="InterPro" id="IPR011990">
    <property type="entry name" value="TPR-like_helical_dom_sf"/>
</dbReference>
<feature type="compositionally biased region" description="Low complexity" evidence="2">
    <location>
        <begin position="11"/>
        <end position="21"/>
    </location>
</feature>
<dbReference type="Pfam" id="PF13041">
    <property type="entry name" value="PPR_2"/>
    <property type="match status" value="1"/>
</dbReference>
<dbReference type="OrthoDB" id="41145at2759"/>
<evidence type="ECO:0000256" key="1">
    <source>
        <dbReference type="PROSITE-ProRule" id="PRU00708"/>
    </source>
</evidence>
<accession>K0TQ25</accession>
<gene>
    <name evidence="3" type="ORF">THAOC_02972</name>
</gene>
<evidence type="ECO:0000313" key="3">
    <source>
        <dbReference type="EMBL" id="EJK75307.1"/>
    </source>
</evidence>
<feature type="repeat" description="PPR" evidence="1">
    <location>
        <begin position="487"/>
        <end position="522"/>
    </location>
</feature>
<dbReference type="AlphaFoldDB" id="K0TQ25"/>
<evidence type="ECO:0008006" key="5">
    <source>
        <dbReference type="Google" id="ProtNLM"/>
    </source>
</evidence>
<dbReference type="EMBL" id="AGNL01003009">
    <property type="protein sequence ID" value="EJK75307.1"/>
    <property type="molecule type" value="Genomic_DNA"/>
</dbReference>
<organism evidence="3 4">
    <name type="scientific">Thalassiosira oceanica</name>
    <name type="common">Marine diatom</name>
    <dbReference type="NCBI Taxonomy" id="159749"/>
    <lineage>
        <taxon>Eukaryota</taxon>
        <taxon>Sar</taxon>
        <taxon>Stramenopiles</taxon>
        <taxon>Ochrophyta</taxon>
        <taxon>Bacillariophyta</taxon>
        <taxon>Coscinodiscophyceae</taxon>
        <taxon>Thalassiosirophycidae</taxon>
        <taxon>Thalassiosirales</taxon>
        <taxon>Thalassiosiraceae</taxon>
        <taxon>Thalassiosira</taxon>
    </lineage>
</organism>
<sequence length="672" mass="74898">MLPLTAGRAALRRAGGATSRRVPASPCHRPIAQGPRRAAMMCSGRTSTIMPTGATARRLLAGRCLSTGEGSSQAIETSPETRGNTPQHRQIDEPSSLVPLTEDEFDPAGVMSRVRKASGWNQGRRDAENRNKFGGKWDHGFVRDAVDDYERHLKYVLKHVEASGSHARNEGSERETLKGVLSGIHPNVHKCVSAERLLSPKSLASAARALTRMRLDTPVLSQRIRDIERLIGMIGWTPITEELSYRLLEANCKAGNVRRALALLELRRARGYAPRESQDQLDRAQQTAKSLRQGEKEFIHVLTSIQSAQLPLRRSRNIFQHEADVSESLIDNPTRYLDAVLINMNERGVPLTPILAAKMLNCYASTGRTGRATHFFYRVVRGATLEEGDGAKDDVEGIVDNARLKMRMHSPPPFRKIPSAAKGSSFAHDTTEGMRNEGLPIEAASGSGKTKYDQEIEREYSLSLTAAFAFADSLTHGACGHAPIELDITGWNALIKACCNRGAFHRALKILNETLPQKGIEPDYYSYNAILAGLARVGDITSLKEYLVNMTNKRILINKFTVEAMADGFLNVGDISGASSMVQDIFNQHETLPPYTTHLKIIEFALSNGLIFEAKRHVYFVQQLWKWQPSQHHDARFIRMIETTRRNPKLSKQALQKMFQYFGEELVDDDFF</sequence>
<dbReference type="PANTHER" id="PTHR47939">
    <property type="entry name" value="MEMBRANE-ASSOCIATED SALT-INDUCIBLE PROTEIN-LIKE"/>
    <property type="match status" value="1"/>
</dbReference>
<name>K0TQ25_THAOC</name>
<evidence type="ECO:0000256" key="2">
    <source>
        <dbReference type="SAM" id="MobiDB-lite"/>
    </source>
</evidence>
<dbReference type="InterPro" id="IPR002885">
    <property type="entry name" value="PPR_rpt"/>
</dbReference>
<reference evidence="3 4" key="1">
    <citation type="journal article" date="2012" name="Genome Biol.">
        <title>Genome and low-iron response of an oceanic diatom adapted to chronic iron limitation.</title>
        <authorList>
            <person name="Lommer M."/>
            <person name="Specht M."/>
            <person name="Roy A.S."/>
            <person name="Kraemer L."/>
            <person name="Andreson R."/>
            <person name="Gutowska M.A."/>
            <person name="Wolf J."/>
            <person name="Bergner S.V."/>
            <person name="Schilhabel M.B."/>
            <person name="Klostermeier U.C."/>
            <person name="Beiko R.G."/>
            <person name="Rosenstiel P."/>
            <person name="Hippler M."/>
            <person name="Laroche J."/>
        </authorList>
    </citation>
    <scope>NUCLEOTIDE SEQUENCE [LARGE SCALE GENOMIC DNA]</scope>
    <source>
        <strain evidence="3 4">CCMP1005</strain>
    </source>
</reference>
<dbReference type="InterPro" id="IPR050667">
    <property type="entry name" value="PPR-containing_protein"/>
</dbReference>
<dbReference type="eggNOG" id="KOG4197">
    <property type="taxonomic scope" value="Eukaryota"/>
</dbReference>
<dbReference type="Gene3D" id="1.25.40.10">
    <property type="entry name" value="Tetratricopeptide repeat domain"/>
    <property type="match status" value="1"/>
</dbReference>
<protein>
    <recommendedName>
        <fullName evidence="5">Pentacotripeptide-repeat region of PRORP domain-containing protein</fullName>
    </recommendedName>
</protein>